<dbReference type="PANTHER" id="PTHR31001">
    <property type="entry name" value="UNCHARACTERIZED TRANSCRIPTIONAL REGULATORY PROTEIN"/>
    <property type="match status" value="1"/>
</dbReference>
<keyword evidence="2" id="KW-0479">Metal-binding</keyword>
<dbReference type="InterPro" id="IPR001138">
    <property type="entry name" value="Zn2Cys6_DnaBD"/>
</dbReference>
<dbReference type="SUPFAM" id="SSF57701">
    <property type="entry name" value="Zn2/Cys6 DNA-binding domain"/>
    <property type="match status" value="1"/>
</dbReference>
<dbReference type="RefSeq" id="XP_025360204.1">
    <property type="nucleotide sequence ID" value="XM_025509781.1"/>
</dbReference>
<dbReference type="GO" id="GO:0005634">
    <property type="term" value="C:nucleus"/>
    <property type="evidence" value="ECO:0007669"/>
    <property type="project" value="UniProtKB-SubCell"/>
</dbReference>
<dbReference type="SMART" id="SM00066">
    <property type="entry name" value="GAL4"/>
    <property type="match status" value="1"/>
</dbReference>
<feature type="compositionally biased region" description="Low complexity" evidence="4">
    <location>
        <begin position="90"/>
        <end position="110"/>
    </location>
</feature>
<evidence type="ECO:0000259" key="5">
    <source>
        <dbReference type="PROSITE" id="PS50048"/>
    </source>
</evidence>
<evidence type="ECO:0000313" key="7">
    <source>
        <dbReference type="Proteomes" id="UP000245884"/>
    </source>
</evidence>
<keyword evidence="3" id="KW-0539">Nucleus</keyword>
<feature type="region of interest" description="Disordered" evidence="4">
    <location>
        <begin position="22"/>
        <end position="169"/>
    </location>
</feature>
<reference evidence="6 7" key="1">
    <citation type="journal article" date="2018" name="Mol. Biol. Evol.">
        <title>Broad Genomic Sampling Reveals a Smut Pathogenic Ancestry of the Fungal Clade Ustilaginomycotina.</title>
        <authorList>
            <person name="Kijpornyongpan T."/>
            <person name="Mondo S.J."/>
            <person name="Barry K."/>
            <person name="Sandor L."/>
            <person name="Lee J."/>
            <person name="Lipzen A."/>
            <person name="Pangilinan J."/>
            <person name="LaButti K."/>
            <person name="Hainaut M."/>
            <person name="Henrissat B."/>
            <person name="Grigoriev I.V."/>
            <person name="Spatafora J.W."/>
            <person name="Aime M.C."/>
        </authorList>
    </citation>
    <scope>NUCLEOTIDE SEQUENCE [LARGE SCALE GENOMIC DNA]</scope>
    <source>
        <strain evidence="6 7">MCA 5214</strain>
    </source>
</reference>
<feature type="compositionally biased region" description="Basic and acidic residues" evidence="4">
    <location>
        <begin position="111"/>
        <end position="133"/>
    </location>
</feature>
<dbReference type="STRING" id="1569628.A0A316UJX3"/>
<proteinExistence type="predicted"/>
<feature type="region of interest" description="Disordered" evidence="4">
    <location>
        <begin position="783"/>
        <end position="805"/>
    </location>
</feature>
<dbReference type="GO" id="GO:0000981">
    <property type="term" value="F:DNA-binding transcription factor activity, RNA polymerase II-specific"/>
    <property type="evidence" value="ECO:0007669"/>
    <property type="project" value="InterPro"/>
</dbReference>
<dbReference type="AlphaFoldDB" id="A0A316UJX3"/>
<evidence type="ECO:0000313" key="6">
    <source>
        <dbReference type="EMBL" id="PWN25592.1"/>
    </source>
</evidence>
<dbReference type="InterPro" id="IPR007219">
    <property type="entry name" value="XnlR_reg_dom"/>
</dbReference>
<feature type="domain" description="Zn(2)-C6 fungal-type" evidence="5">
    <location>
        <begin position="178"/>
        <end position="210"/>
    </location>
</feature>
<protein>
    <recommendedName>
        <fullName evidence="5">Zn(2)-C6 fungal-type domain-containing protein</fullName>
    </recommendedName>
</protein>
<gene>
    <name evidence="6" type="ORF">BDZ90DRAFT_69083</name>
</gene>
<feature type="compositionally biased region" description="Basic and acidic residues" evidence="4">
    <location>
        <begin position="34"/>
        <end position="65"/>
    </location>
</feature>
<dbReference type="InterPro" id="IPR050613">
    <property type="entry name" value="Sec_Metabolite_Reg"/>
</dbReference>
<name>A0A316UJX3_9BASI</name>
<dbReference type="SMART" id="SM00906">
    <property type="entry name" value="Fungal_trans"/>
    <property type="match status" value="1"/>
</dbReference>
<dbReference type="OrthoDB" id="3362851at2759"/>
<dbReference type="CDD" id="cd12148">
    <property type="entry name" value="fungal_TF_MHR"/>
    <property type="match status" value="1"/>
</dbReference>
<feature type="region of interest" description="Disordered" evidence="4">
    <location>
        <begin position="280"/>
        <end position="317"/>
    </location>
</feature>
<dbReference type="InterPro" id="IPR036864">
    <property type="entry name" value="Zn2-C6_fun-type_DNA-bd_sf"/>
</dbReference>
<sequence>MERDPAAEATIAAVAAAAAAASDQARDQAQIQAEDQHVSGEHHLEEDGQHPLEHMHSDEGQHNGEDEAVDANAIPEEHDATADTDAHHYQQQTEEAAQQAVAAAAAAQAAQREREGREEEGREGEEHAHDHDGMTSTAEGEIVLGDSGSPSGDSHHRSKVRSAGASAANAAKRRKINTCLECKSRKVKCDKVRPLCGPCRKHGLTEGCTWAIEVADPSNGGQDAGWAATELTAAANDANAASSSSHPNGGWASPAAAALANQFAASAAVQAAAASASASASASGSSAAARGDRGPQEDGSSSTTTDQHHGHFATAFADPNGAASHLESLLSDRGQFAAWGQQFAAASEHERGTAADALALIAQQQASSSSHHTSAQRGGRFPFSMRAETARDAMSLLPSDADVDWLLDEVLDAQFAAAATFYASHRLVRLQLAKLRETEQAQVDVSFLALLFYLLVLAADVAHPNDLASRGIVEREDSVPGLVEAWHAAGEACLSAADAAGSANLNCVMALTAARHFYTCQGRLTQAATTLCVAIRLAQAMGLHRLGSAAQDQARWTRASRKGARASRAEDVVRATFDHSTLHLAGEAGDSFHGIAGLPRRSHLIREASRRLWYHLVAQDWLTSSERGIPSQIPEGSWSTALPLKVDEESLAEGDGGALPTEKELDSEPTDAAGVLYLWWIAEASEARSERDGLRSEPGGLRSERPGSSSPPPSPDVRIGTRLHSLLDELPIYLRLDGESEHNPVVREQESARPYLAALRFVVLTTIHHRLLRLHRRCLAARGTQGEVEGEEGEQSQQTRSTRASVDAARMIIFIRQSITQRDHQPTGSSGTASSSSAGAAGGGFEKFWLYRHLIFDAALALAVHLLRLTTATKQDGHVEGSLNNSEEERARLRDEISVAVSMLAYDPHALSGHGGAAAAAAAAASSPNGNAGSGAAQGDPFARARQIVARVLASGAKEEGHDRAGGEELETLYAEVGDVDAAAAQEEQEDGATDLSLAASLGRLIAEAQGKGTVEDEARDKDLLWTVLSLHARPGFV</sequence>
<feature type="compositionally biased region" description="Low complexity" evidence="4">
    <location>
        <begin position="22"/>
        <end position="33"/>
    </location>
</feature>
<accession>A0A316UJX3</accession>
<dbReference type="GeneID" id="37031604"/>
<dbReference type="PROSITE" id="PS00463">
    <property type="entry name" value="ZN2_CY6_FUNGAL_1"/>
    <property type="match status" value="1"/>
</dbReference>
<evidence type="ECO:0000256" key="4">
    <source>
        <dbReference type="SAM" id="MobiDB-lite"/>
    </source>
</evidence>
<dbReference type="PROSITE" id="PS50048">
    <property type="entry name" value="ZN2_CY6_FUNGAL_2"/>
    <property type="match status" value="1"/>
</dbReference>
<dbReference type="EMBL" id="KZ819675">
    <property type="protein sequence ID" value="PWN25592.1"/>
    <property type="molecule type" value="Genomic_DNA"/>
</dbReference>
<evidence type="ECO:0000256" key="3">
    <source>
        <dbReference type="ARBA" id="ARBA00023242"/>
    </source>
</evidence>
<evidence type="ECO:0000256" key="1">
    <source>
        <dbReference type="ARBA" id="ARBA00004123"/>
    </source>
</evidence>
<dbReference type="GO" id="GO:0003677">
    <property type="term" value="F:DNA binding"/>
    <property type="evidence" value="ECO:0007669"/>
    <property type="project" value="InterPro"/>
</dbReference>
<feature type="compositionally biased region" description="Low complexity" evidence="4">
    <location>
        <begin position="280"/>
        <end position="289"/>
    </location>
</feature>
<dbReference type="GO" id="GO:0008270">
    <property type="term" value="F:zinc ion binding"/>
    <property type="evidence" value="ECO:0007669"/>
    <property type="project" value="InterPro"/>
</dbReference>
<organism evidence="6 7">
    <name type="scientific">Jaminaea rosea</name>
    <dbReference type="NCBI Taxonomy" id="1569628"/>
    <lineage>
        <taxon>Eukaryota</taxon>
        <taxon>Fungi</taxon>
        <taxon>Dikarya</taxon>
        <taxon>Basidiomycota</taxon>
        <taxon>Ustilaginomycotina</taxon>
        <taxon>Exobasidiomycetes</taxon>
        <taxon>Microstromatales</taxon>
        <taxon>Microstromatales incertae sedis</taxon>
        <taxon>Jaminaea</taxon>
    </lineage>
</organism>
<dbReference type="Pfam" id="PF04082">
    <property type="entry name" value="Fungal_trans"/>
    <property type="match status" value="1"/>
</dbReference>
<dbReference type="Gene3D" id="4.10.240.10">
    <property type="entry name" value="Zn(2)-C6 fungal-type DNA-binding domain"/>
    <property type="match status" value="1"/>
</dbReference>
<keyword evidence="7" id="KW-1185">Reference proteome</keyword>
<dbReference type="CDD" id="cd00067">
    <property type="entry name" value="GAL4"/>
    <property type="match status" value="1"/>
</dbReference>
<dbReference type="Pfam" id="PF00172">
    <property type="entry name" value="Zn_clus"/>
    <property type="match status" value="1"/>
</dbReference>
<dbReference type="Proteomes" id="UP000245884">
    <property type="component" value="Unassembled WGS sequence"/>
</dbReference>
<feature type="region of interest" description="Disordered" evidence="4">
    <location>
        <begin position="690"/>
        <end position="719"/>
    </location>
</feature>
<evidence type="ECO:0000256" key="2">
    <source>
        <dbReference type="ARBA" id="ARBA00022723"/>
    </source>
</evidence>
<dbReference type="PANTHER" id="PTHR31001:SF90">
    <property type="entry name" value="CENTROMERE DNA-BINDING PROTEIN COMPLEX CBF3 SUBUNIT B"/>
    <property type="match status" value="1"/>
</dbReference>
<dbReference type="GO" id="GO:0006351">
    <property type="term" value="P:DNA-templated transcription"/>
    <property type="evidence" value="ECO:0007669"/>
    <property type="project" value="InterPro"/>
</dbReference>
<feature type="compositionally biased region" description="Basic and acidic residues" evidence="4">
    <location>
        <begin position="75"/>
        <end position="88"/>
    </location>
</feature>
<comment type="subcellular location">
    <subcellularLocation>
        <location evidence="1">Nucleus</location>
    </subcellularLocation>
</comment>